<sequence>MSQPQPLPAEGCNPNPSAEYVRASEYVASLISVSDPHADPGVRKEGAGRLWAERLPRDAWERWCKHDGVVCFSLSSQYYLKIYFVNPRNPSRIYHVVDFDYTKFHRKTFANTGKVGHILVGSKIYVIGGSYDYSCGPLDVHYCDVNAAANGGYNYLQWMPAPYLNSRKPMPCLFTLAGNIYALSVSFKTDDPDFKPFEVLKNTSDDHDHDNSSSHSHWQVLDCPFDLENDHSINGTLVLEDTQKFLVHHTLPSKRCELVSIYDAKLDRWTTLDVPSTFSSANLSACLSADDIPSLLAGSDAVFLLSSFNSFFFRLMLKEDTFNSRSFNTSLLTRLGLDEATLLGKLRKYPYDLGSSARTMCWHLLPLARGSRGTSTISRRFFFIGFFNKRDPGFLAHSRFYIRFGTLDLVQRNSAPHHHHHHHHKAKRRKLGGGHYYEVANYHKIKTIVFGDEYDPLLLPKPFFSVSH</sequence>
<evidence type="ECO:0000313" key="2">
    <source>
        <dbReference type="Proteomes" id="UP000188268"/>
    </source>
</evidence>
<dbReference type="Proteomes" id="UP000188268">
    <property type="component" value="Unassembled WGS sequence"/>
</dbReference>
<comment type="caution">
    <text evidence="1">The sequence shown here is derived from an EMBL/GenBank/DDBJ whole genome shotgun (WGS) entry which is preliminary data.</text>
</comment>
<dbReference type="AlphaFoldDB" id="A0A1R3GU33"/>
<gene>
    <name evidence="1" type="ORF">CCACVL1_23419</name>
</gene>
<organism evidence="1 2">
    <name type="scientific">Corchorus capsularis</name>
    <name type="common">Jute</name>
    <dbReference type="NCBI Taxonomy" id="210143"/>
    <lineage>
        <taxon>Eukaryota</taxon>
        <taxon>Viridiplantae</taxon>
        <taxon>Streptophyta</taxon>
        <taxon>Embryophyta</taxon>
        <taxon>Tracheophyta</taxon>
        <taxon>Spermatophyta</taxon>
        <taxon>Magnoliopsida</taxon>
        <taxon>eudicotyledons</taxon>
        <taxon>Gunneridae</taxon>
        <taxon>Pentapetalae</taxon>
        <taxon>rosids</taxon>
        <taxon>malvids</taxon>
        <taxon>Malvales</taxon>
        <taxon>Malvaceae</taxon>
        <taxon>Grewioideae</taxon>
        <taxon>Apeibeae</taxon>
        <taxon>Corchorus</taxon>
    </lineage>
</organism>
<evidence type="ECO:0000313" key="1">
    <source>
        <dbReference type="EMBL" id="OMO61547.1"/>
    </source>
</evidence>
<name>A0A1R3GU33_COCAP</name>
<dbReference type="Gramene" id="OMO61547">
    <property type="protein sequence ID" value="OMO61547"/>
    <property type="gene ID" value="CCACVL1_23419"/>
</dbReference>
<protein>
    <submittedName>
        <fullName evidence="1">Uncharacterized protein</fullName>
    </submittedName>
</protein>
<reference evidence="1 2" key="1">
    <citation type="submission" date="2013-09" db="EMBL/GenBank/DDBJ databases">
        <title>Corchorus capsularis genome sequencing.</title>
        <authorList>
            <person name="Alam M."/>
            <person name="Haque M.S."/>
            <person name="Islam M.S."/>
            <person name="Emdad E.M."/>
            <person name="Islam M.M."/>
            <person name="Ahmed B."/>
            <person name="Halim A."/>
            <person name="Hossen Q.M.M."/>
            <person name="Hossain M.Z."/>
            <person name="Ahmed R."/>
            <person name="Khan M.M."/>
            <person name="Islam R."/>
            <person name="Rashid M.M."/>
            <person name="Khan S.A."/>
            <person name="Rahman M.S."/>
            <person name="Alam M."/>
        </authorList>
    </citation>
    <scope>NUCLEOTIDE SEQUENCE [LARGE SCALE GENOMIC DNA]</scope>
    <source>
        <strain evidence="2">cv. CVL-1</strain>
        <tissue evidence="1">Whole seedling</tissue>
    </source>
</reference>
<accession>A0A1R3GU33</accession>
<keyword evidence="2" id="KW-1185">Reference proteome</keyword>
<dbReference type="OrthoDB" id="1019627at2759"/>
<proteinExistence type="predicted"/>
<dbReference type="EMBL" id="AWWV01013425">
    <property type="protein sequence ID" value="OMO61547.1"/>
    <property type="molecule type" value="Genomic_DNA"/>
</dbReference>